<dbReference type="InterPro" id="IPR042099">
    <property type="entry name" value="ANL_N_sf"/>
</dbReference>
<sequence length="102" mass="11222">MADYSKAHICQCLRRISTVCRNSPVTISGDRRKTGAQFVEGVLNLARGLLQMGLQRGDVVAISALNSDLYLEWLLAVSYAGGVTAPLNYRWVSRPTMIYGLC</sequence>
<dbReference type="PANTHER" id="PTHR43201">
    <property type="entry name" value="ACYL-COA SYNTHETASE"/>
    <property type="match status" value="1"/>
</dbReference>
<gene>
    <name evidence="2" type="ORF">CCAM_LOCUS25080</name>
</gene>
<dbReference type="InterPro" id="IPR000873">
    <property type="entry name" value="AMP-dep_synth/lig_dom"/>
</dbReference>
<proteinExistence type="predicted"/>
<dbReference type="GO" id="GO:0006631">
    <property type="term" value="P:fatty acid metabolic process"/>
    <property type="evidence" value="ECO:0007669"/>
    <property type="project" value="TreeGrafter"/>
</dbReference>
<organism evidence="2 3">
    <name type="scientific">Cuscuta campestris</name>
    <dbReference type="NCBI Taxonomy" id="132261"/>
    <lineage>
        <taxon>Eukaryota</taxon>
        <taxon>Viridiplantae</taxon>
        <taxon>Streptophyta</taxon>
        <taxon>Embryophyta</taxon>
        <taxon>Tracheophyta</taxon>
        <taxon>Spermatophyta</taxon>
        <taxon>Magnoliopsida</taxon>
        <taxon>eudicotyledons</taxon>
        <taxon>Gunneridae</taxon>
        <taxon>Pentapetalae</taxon>
        <taxon>asterids</taxon>
        <taxon>lamiids</taxon>
        <taxon>Solanales</taxon>
        <taxon>Convolvulaceae</taxon>
        <taxon>Cuscuteae</taxon>
        <taxon>Cuscuta</taxon>
        <taxon>Cuscuta subgen. Grammica</taxon>
        <taxon>Cuscuta sect. Cleistogrammica</taxon>
    </lineage>
</organism>
<evidence type="ECO:0000259" key="1">
    <source>
        <dbReference type="Pfam" id="PF00501"/>
    </source>
</evidence>
<name>A0A484M4J7_9ASTE</name>
<evidence type="ECO:0000313" key="2">
    <source>
        <dbReference type="EMBL" id="VFQ83304.1"/>
    </source>
</evidence>
<accession>A0A484M4J7</accession>
<dbReference type="GO" id="GO:0031956">
    <property type="term" value="F:medium-chain fatty acid-CoA ligase activity"/>
    <property type="evidence" value="ECO:0007669"/>
    <property type="project" value="TreeGrafter"/>
</dbReference>
<keyword evidence="3" id="KW-1185">Reference proteome</keyword>
<dbReference type="Pfam" id="PF00501">
    <property type="entry name" value="AMP-binding"/>
    <property type="match status" value="1"/>
</dbReference>
<evidence type="ECO:0000313" key="3">
    <source>
        <dbReference type="Proteomes" id="UP000595140"/>
    </source>
</evidence>
<dbReference type="PANTHER" id="PTHR43201:SF32">
    <property type="entry name" value="2-SUCCINYLBENZOATE--COA LIGASE, CHLOROPLASTIC_PEROXISOMAL"/>
    <property type="match status" value="1"/>
</dbReference>
<feature type="domain" description="AMP-dependent synthetase/ligase" evidence="1">
    <location>
        <begin position="22"/>
        <end position="91"/>
    </location>
</feature>
<dbReference type="Proteomes" id="UP000595140">
    <property type="component" value="Unassembled WGS sequence"/>
</dbReference>
<dbReference type="SUPFAM" id="SSF56801">
    <property type="entry name" value="Acetyl-CoA synthetase-like"/>
    <property type="match status" value="1"/>
</dbReference>
<protein>
    <recommendedName>
        <fullName evidence="1">AMP-dependent synthetase/ligase domain-containing protein</fullName>
    </recommendedName>
</protein>
<dbReference type="AlphaFoldDB" id="A0A484M4J7"/>
<dbReference type="Gene3D" id="3.40.50.12780">
    <property type="entry name" value="N-terminal domain of ligase-like"/>
    <property type="match status" value="1"/>
</dbReference>
<reference evidence="2 3" key="1">
    <citation type="submission" date="2018-04" db="EMBL/GenBank/DDBJ databases">
        <authorList>
            <person name="Vogel A."/>
        </authorList>
    </citation>
    <scope>NUCLEOTIDE SEQUENCE [LARGE SCALE GENOMIC DNA]</scope>
</reference>
<dbReference type="EMBL" id="OOIL02002582">
    <property type="protein sequence ID" value="VFQ83304.1"/>
    <property type="molecule type" value="Genomic_DNA"/>
</dbReference>
<dbReference type="OrthoDB" id="10253115at2759"/>